<reference evidence="1 2" key="1">
    <citation type="submission" date="2011-01" db="EMBL/GenBank/DDBJ databases">
        <authorList>
            <person name="Muzny D."/>
            <person name="Qin X."/>
            <person name="Deng J."/>
            <person name="Jiang H."/>
            <person name="Liu Y."/>
            <person name="Qu J."/>
            <person name="Song X.-Z."/>
            <person name="Zhang L."/>
            <person name="Thornton R."/>
            <person name="Coyle M."/>
            <person name="Francisco L."/>
            <person name="Jackson L."/>
            <person name="Javaid M."/>
            <person name="Korchina V."/>
            <person name="Kovar C."/>
            <person name="Mata R."/>
            <person name="Mathew T."/>
            <person name="Ngo R."/>
            <person name="Nguyen L."/>
            <person name="Nguyen N."/>
            <person name="Okwuonu G."/>
            <person name="Ongeri F."/>
            <person name="Pham C."/>
            <person name="Simmons D."/>
            <person name="Wilczek-Boney K."/>
            <person name="Hale W."/>
            <person name="Jakkamsetti A."/>
            <person name="Pham P."/>
            <person name="Ruth R."/>
            <person name="San Lucas F."/>
            <person name="Warren J."/>
            <person name="Zhang J."/>
            <person name="Zhao Z."/>
            <person name="Zhou C."/>
            <person name="Zhu D."/>
            <person name="Lee S."/>
            <person name="Bess C."/>
            <person name="Blankenburg K."/>
            <person name="Forbes L."/>
            <person name="Fu Q."/>
            <person name="Gubbala S."/>
            <person name="Hirani K."/>
            <person name="Jayaseelan J.C."/>
            <person name="Lara F."/>
            <person name="Munidasa M."/>
            <person name="Palculict T."/>
            <person name="Patil S."/>
            <person name="Pu L.-L."/>
            <person name="Saada N."/>
            <person name="Tang L."/>
            <person name="Weissenberger G."/>
            <person name="Zhu Y."/>
            <person name="Hemphill L."/>
            <person name="Shang Y."/>
            <person name="Youmans B."/>
            <person name="Ayvaz T."/>
            <person name="Ross M."/>
            <person name="Santibanez J."/>
            <person name="Aqrawi P."/>
            <person name="Gross S."/>
            <person name="Joshi V."/>
            <person name="Fowler G."/>
            <person name="Nazareth L."/>
            <person name="Reid J."/>
            <person name="Worley K."/>
            <person name="Petrosino J."/>
            <person name="Highlander S."/>
            <person name="Gibbs R."/>
        </authorList>
    </citation>
    <scope>NUCLEOTIDE SEQUENCE [LARGE SCALE GENOMIC DNA]</scope>
    <source>
        <strain evidence="1 2">ATCC 33394</strain>
    </source>
</reference>
<evidence type="ECO:0000313" key="1">
    <source>
        <dbReference type="EMBL" id="EGC17440.1"/>
    </source>
</evidence>
<organism evidence="1 2">
    <name type="scientific">Kingella denitrificans ATCC 33394</name>
    <dbReference type="NCBI Taxonomy" id="888741"/>
    <lineage>
        <taxon>Bacteria</taxon>
        <taxon>Pseudomonadati</taxon>
        <taxon>Pseudomonadota</taxon>
        <taxon>Betaproteobacteria</taxon>
        <taxon>Neisseriales</taxon>
        <taxon>Neisseriaceae</taxon>
        <taxon>Kingella</taxon>
    </lineage>
</organism>
<sequence length="126" mass="13187">MEATGGFFRNQQLGVHTNVTINSPGGAQRSVLDQVLAGNPGQSVPVPPGYQAIDLRTNQIVSEFVLDGRGFAGMEMKTGDAALARSQEANYRAAIEGNANSFGAKAADAGLDGATPRNIYLIRPNP</sequence>
<gene>
    <name evidence="1" type="ORF">HMPREF9098_1138</name>
</gene>
<dbReference type="HOGENOM" id="CLU_1978533_0_0_4"/>
<proteinExistence type="predicted"/>
<evidence type="ECO:0000313" key="2">
    <source>
        <dbReference type="Proteomes" id="UP000004088"/>
    </source>
</evidence>
<dbReference type="AlphaFoldDB" id="F0EZ54"/>
<protein>
    <submittedName>
        <fullName evidence="1">Uncharacterized protein</fullName>
    </submittedName>
</protein>
<dbReference type="RefSeq" id="WP_003782605.1">
    <property type="nucleotide sequence ID" value="NZ_GL870929.1"/>
</dbReference>
<name>F0EZ54_9NEIS</name>
<dbReference type="Proteomes" id="UP000004088">
    <property type="component" value="Unassembled WGS sequence"/>
</dbReference>
<accession>F0EZ54</accession>
<keyword evidence="2" id="KW-1185">Reference proteome</keyword>
<dbReference type="EMBL" id="AEWV01000017">
    <property type="protein sequence ID" value="EGC17440.1"/>
    <property type="molecule type" value="Genomic_DNA"/>
</dbReference>
<comment type="caution">
    <text evidence="1">The sequence shown here is derived from an EMBL/GenBank/DDBJ whole genome shotgun (WGS) entry which is preliminary data.</text>
</comment>